<dbReference type="AlphaFoldDB" id="A0A848AW01"/>
<evidence type="ECO:0000313" key="3">
    <source>
        <dbReference type="Proteomes" id="UP000576225"/>
    </source>
</evidence>
<dbReference type="EMBL" id="JABAEW010000009">
    <property type="protein sequence ID" value="NMD86277.1"/>
    <property type="molecule type" value="Genomic_DNA"/>
</dbReference>
<dbReference type="RefSeq" id="WP_168962072.1">
    <property type="nucleotide sequence ID" value="NZ_JABAEW010000009.1"/>
</dbReference>
<gene>
    <name evidence="2" type="ORF">HF882_06730</name>
</gene>
<accession>A0A848AW01</accession>
<dbReference type="Proteomes" id="UP000576225">
    <property type="component" value="Unassembled WGS sequence"/>
</dbReference>
<comment type="caution">
    <text evidence="2">The sequence shown here is derived from an EMBL/GenBank/DDBJ whole genome shotgun (WGS) entry which is preliminary data.</text>
</comment>
<reference evidence="2 3" key="1">
    <citation type="submission" date="2020-04" db="EMBL/GenBank/DDBJ databases">
        <authorList>
            <person name="Hitch T.C.A."/>
            <person name="Wylensek D."/>
            <person name="Clavel T."/>
        </authorList>
    </citation>
    <scope>NUCLEOTIDE SEQUENCE [LARGE SCALE GENOMIC DNA]</scope>
    <source>
        <strain evidence="2 3">COR2-253-APC-1A</strain>
    </source>
</reference>
<name>A0A848AW01_9BACT</name>
<organism evidence="2 3">
    <name type="scientific">Victivallis vadensis</name>
    <dbReference type="NCBI Taxonomy" id="172901"/>
    <lineage>
        <taxon>Bacteria</taxon>
        <taxon>Pseudomonadati</taxon>
        <taxon>Lentisphaerota</taxon>
        <taxon>Lentisphaeria</taxon>
        <taxon>Victivallales</taxon>
        <taxon>Victivallaceae</taxon>
        <taxon>Victivallis</taxon>
    </lineage>
</organism>
<protein>
    <recommendedName>
        <fullName evidence="4">HNH endonuclease</fullName>
    </recommendedName>
</protein>
<sequence length="120" mass="14105">MPIDYSKYPANWKTEIRPAILKRAGNRCEKCGVENGVFGYRDRAGIFHRSEGLQAEADVLDGERVFRIVLTVAHLNHDRTDNRPENLAALCQRCHLLHDREQHRETRRRNRLKDQPELFK</sequence>
<evidence type="ECO:0000313" key="2">
    <source>
        <dbReference type="EMBL" id="NMD86277.1"/>
    </source>
</evidence>
<proteinExistence type="predicted"/>
<evidence type="ECO:0000256" key="1">
    <source>
        <dbReference type="SAM" id="MobiDB-lite"/>
    </source>
</evidence>
<evidence type="ECO:0008006" key="4">
    <source>
        <dbReference type="Google" id="ProtNLM"/>
    </source>
</evidence>
<feature type="region of interest" description="Disordered" evidence="1">
    <location>
        <begin position="101"/>
        <end position="120"/>
    </location>
</feature>